<dbReference type="InterPro" id="IPR011006">
    <property type="entry name" value="CheY-like_superfamily"/>
</dbReference>
<dbReference type="GO" id="GO:0005524">
    <property type="term" value="F:ATP binding"/>
    <property type="evidence" value="ECO:0007669"/>
    <property type="project" value="UniProtKB-KW"/>
</dbReference>
<dbReference type="FunFam" id="3.30.565.10:FF:000037">
    <property type="entry name" value="Hybrid sensor histidine kinase/response regulator"/>
    <property type="match status" value="1"/>
</dbReference>
<feature type="domain" description="Histidine kinase" evidence="11">
    <location>
        <begin position="360"/>
        <end position="578"/>
    </location>
</feature>
<evidence type="ECO:0000259" key="11">
    <source>
        <dbReference type="PROSITE" id="PS50109"/>
    </source>
</evidence>
<dbReference type="InterPro" id="IPR029016">
    <property type="entry name" value="GAF-like_dom_sf"/>
</dbReference>
<sequence length="1262" mass="136054">MKDHEQPAPPVVPTHLGFLAAPGEMAGLIAGHDWSATPLGPLDAWPQSLRTTVSLMLNSSHPIWIGWGPEATFLYNDAYVDVLSRAKHPWALGLPAARVWAEIWDFCGPLADKVFRQAEATFVANVQLYMNRGSYLEETWYSFSYSPIVDESGGVGGLFCPSTDVTASNLNTRRLATLSALAAATGEDSVTRACAAAMTIIGRNPLDMPFALLYLVDDETGTARLQHAVHLPGSDGVTPAAIALEDAAAPWPIAEVCTTGSTVLVPVGDVAGLPAGVAGQPVTQALALPLSIPGRARAAGVLIAGVNPARPLDADHQTFFGLVAGQVAAALQNATAAEEQRRRADALAELDRAKTAFFSNVSHEFRTPLTLMLGPVEDALDDETAPLPPAQRQRLELAHDNALRLQKLVNTLLDFSRVQAGRMHASYAQVDLAALTCDLASGFRSIVESAGLALDVHCEALPAPAWVDTSMWEKIVLNLLSNAFKFTFAGRIEVALRQHDGHAVLTVQDTGVGIAAEHLDKIFERFQRVEGARSRSHEGSGIGLALVRDLVDLHHGAIAVRSEPGTGTCFTVTLPLGHAHLPEERLAGRADGTVSAATLEAYTTEARRWLPRQAGDEEDDRTLLAHGAHVLVADDNADMRGYLERLLKQRWRVTTVANGREALEAAWHERPDLIVSDVMMPELDGFGLIAALQADDALHDVPVLLLSARAGEEARIEGLNAGADDYLVKPFSARELLTRIESQLIRYRIRQVERAHAERMAEVFMQAPAAIAILRGANLVYELVNARYAALIGGRDVQGTPFRQALAEVSDQALFEELEHVLASGEPAVGRARRVLLQRQPDTAPEECFFDYVHQPIRNTGGVVDRVAIVAFDVTALVRARSEAEVANRAKDEFLAMLGHELRNPLSPILVALELMRLKGIGTLDREHAVIERQARHLVRLVDDLLDVARIAQGKFELRRERIELGALVTQAVETVSPLLEERRHRLHLDVPGAGMPVDADAVRFVQVLSNLLTNAAKYTGDGGDIGLTALRTGDHVVIRVTDNGIGISPEMLPQLFDKFVQERQALDRSRGGLGLGLAIVKSIVTLHGGTVTASSAGAGRGSVFEIRLPLATGTTRTATSTLLPAAIEPVSAGRAIPAARSRVMLVDDNPNVLDGLRALLELRGHEVHAVSDPATALRLADSLAPDLAILDIGLPGMDGYELAAELRRRPHLRDTRLIALTAYGQQADQRRAAAAGFTAHLTKPINARELQTLVEDEAQVQ</sequence>
<dbReference type="GO" id="GO:0005886">
    <property type="term" value="C:plasma membrane"/>
    <property type="evidence" value="ECO:0007669"/>
    <property type="project" value="UniProtKB-SubCell"/>
</dbReference>
<dbReference type="SMART" id="SM00387">
    <property type="entry name" value="HATPase_c"/>
    <property type="match status" value="2"/>
</dbReference>
<dbReference type="InterPro" id="IPR005467">
    <property type="entry name" value="His_kinase_dom"/>
</dbReference>
<keyword evidence="4 10" id="KW-0597">Phosphoprotein</keyword>
<dbReference type="FunFam" id="3.30.565.10:FF:000006">
    <property type="entry name" value="Sensor histidine kinase WalK"/>
    <property type="match status" value="1"/>
</dbReference>
<evidence type="ECO:0000256" key="8">
    <source>
        <dbReference type="ARBA" id="ARBA00022840"/>
    </source>
</evidence>
<dbReference type="Gene3D" id="3.40.50.2300">
    <property type="match status" value="2"/>
</dbReference>
<comment type="caution">
    <text evidence="13">The sequence shown here is derived from an EMBL/GenBank/DDBJ whole genome shotgun (WGS) entry which is preliminary data.</text>
</comment>
<keyword evidence="9" id="KW-0902">Two-component regulatory system</keyword>
<dbReference type="FunFam" id="1.10.287.130:FF:000045">
    <property type="entry name" value="Two-component system sensor histidine kinase/response regulator"/>
    <property type="match status" value="1"/>
</dbReference>
<dbReference type="SUPFAM" id="SSF55781">
    <property type="entry name" value="GAF domain-like"/>
    <property type="match status" value="1"/>
</dbReference>
<evidence type="ECO:0000256" key="1">
    <source>
        <dbReference type="ARBA" id="ARBA00000085"/>
    </source>
</evidence>
<gene>
    <name evidence="13" type="ORF">FHS02_005679</name>
</gene>
<dbReference type="InterPro" id="IPR036097">
    <property type="entry name" value="HisK_dim/P_sf"/>
</dbReference>
<evidence type="ECO:0000256" key="6">
    <source>
        <dbReference type="ARBA" id="ARBA00022741"/>
    </source>
</evidence>
<evidence type="ECO:0000313" key="14">
    <source>
        <dbReference type="Proteomes" id="UP000584325"/>
    </source>
</evidence>
<dbReference type="InterPro" id="IPR003661">
    <property type="entry name" value="HisK_dim/P_dom"/>
</dbReference>
<evidence type="ECO:0000256" key="7">
    <source>
        <dbReference type="ARBA" id="ARBA00022777"/>
    </source>
</evidence>
<dbReference type="AlphaFoldDB" id="A0A7W5EGL5"/>
<dbReference type="PROSITE" id="PS50110">
    <property type="entry name" value="RESPONSE_REGULATORY"/>
    <property type="match status" value="2"/>
</dbReference>
<comment type="catalytic activity">
    <reaction evidence="1">
        <text>ATP + protein L-histidine = ADP + protein N-phospho-L-histidine.</text>
        <dbReference type="EC" id="2.7.13.3"/>
    </reaction>
</comment>
<dbReference type="SMART" id="SM00388">
    <property type="entry name" value="HisKA"/>
    <property type="match status" value="2"/>
</dbReference>
<dbReference type="CDD" id="cd17580">
    <property type="entry name" value="REC_2_DhkD-like"/>
    <property type="match status" value="1"/>
</dbReference>
<dbReference type="Gene3D" id="1.10.287.130">
    <property type="match status" value="2"/>
</dbReference>
<dbReference type="Gene3D" id="3.30.565.10">
    <property type="entry name" value="Histidine kinase-like ATPase, C-terminal domain"/>
    <property type="match status" value="2"/>
</dbReference>
<keyword evidence="6" id="KW-0547">Nucleotide-binding</keyword>
<evidence type="ECO:0000256" key="10">
    <source>
        <dbReference type="PROSITE-ProRule" id="PRU00169"/>
    </source>
</evidence>
<dbReference type="EC" id="2.7.13.3" evidence="3"/>
<dbReference type="Pfam" id="PF02518">
    <property type="entry name" value="HATPase_c"/>
    <property type="match status" value="2"/>
</dbReference>
<dbReference type="RefSeq" id="WP_217496935.1">
    <property type="nucleotide sequence ID" value="NZ_CP040017.1"/>
</dbReference>
<evidence type="ECO:0000256" key="3">
    <source>
        <dbReference type="ARBA" id="ARBA00012438"/>
    </source>
</evidence>
<dbReference type="PANTHER" id="PTHR43547">
    <property type="entry name" value="TWO-COMPONENT HISTIDINE KINASE"/>
    <property type="match status" value="1"/>
</dbReference>
<evidence type="ECO:0000256" key="9">
    <source>
        <dbReference type="ARBA" id="ARBA00023012"/>
    </source>
</evidence>
<evidence type="ECO:0000256" key="4">
    <source>
        <dbReference type="ARBA" id="ARBA00022553"/>
    </source>
</evidence>
<dbReference type="InterPro" id="IPR035965">
    <property type="entry name" value="PAS-like_dom_sf"/>
</dbReference>
<name>A0A7W5EGL5_9BURK</name>
<dbReference type="InterPro" id="IPR036890">
    <property type="entry name" value="HATPase_C_sf"/>
</dbReference>
<dbReference type="GO" id="GO:0000155">
    <property type="term" value="F:phosphorelay sensor kinase activity"/>
    <property type="evidence" value="ECO:0007669"/>
    <property type="project" value="InterPro"/>
</dbReference>
<feature type="domain" description="Response regulatory" evidence="12">
    <location>
        <begin position="629"/>
        <end position="744"/>
    </location>
</feature>
<dbReference type="InterPro" id="IPR004358">
    <property type="entry name" value="Sig_transdc_His_kin-like_C"/>
</dbReference>
<dbReference type="InterPro" id="IPR001789">
    <property type="entry name" value="Sig_transdc_resp-reg_receiver"/>
</dbReference>
<dbReference type="InterPro" id="IPR003594">
    <property type="entry name" value="HATPase_dom"/>
</dbReference>
<dbReference type="SUPFAM" id="SSF55874">
    <property type="entry name" value="ATPase domain of HSP90 chaperone/DNA topoisomerase II/histidine kinase"/>
    <property type="match status" value="2"/>
</dbReference>
<dbReference type="PROSITE" id="PS50109">
    <property type="entry name" value="HIS_KIN"/>
    <property type="match status" value="2"/>
</dbReference>
<protein>
    <recommendedName>
        <fullName evidence="3">histidine kinase</fullName>
        <ecNumber evidence="3">2.7.13.3</ecNumber>
    </recommendedName>
</protein>
<dbReference type="Pfam" id="PF08448">
    <property type="entry name" value="PAS_4"/>
    <property type="match status" value="1"/>
</dbReference>
<dbReference type="CDD" id="cd00082">
    <property type="entry name" value="HisKA"/>
    <property type="match status" value="2"/>
</dbReference>
<dbReference type="EMBL" id="JACHXS010000014">
    <property type="protein sequence ID" value="MBB3224813.1"/>
    <property type="molecule type" value="Genomic_DNA"/>
</dbReference>
<evidence type="ECO:0000256" key="2">
    <source>
        <dbReference type="ARBA" id="ARBA00004429"/>
    </source>
</evidence>
<feature type="domain" description="Histidine kinase" evidence="11">
    <location>
        <begin position="897"/>
        <end position="1113"/>
    </location>
</feature>
<proteinExistence type="predicted"/>
<dbReference type="Proteomes" id="UP000584325">
    <property type="component" value="Unassembled WGS sequence"/>
</dbReference>
<accession>A0A7W5EGL5</accession>
<dbReference type="SMART" id="SM00448">
    <property type="entry name" value="REC"/>
    <property type="match status" value="2"/>
</dbReference>
<dbReference type="SUPFAM" id="SSF52172">
    <property type="entry name" value="CheY-like"/>
    <property type="match status" value="2"/>
</dbReference>
<comment type="subcellular location">
    <subcellularLocation>
        <location evidence="2">Cell inner membrane</location>
        <topology evidence="2">Multi-pass membrane protein</topology>
    </subcellularLocation>
</comment>
<feature type="modified residue" description="4-aspartylphosphate" evidence="10">
    <location>
        <position position="1192"/>
    </location>
</feature>
<dbReference type="PRINTS" id="PR00344">
    <property type="entry name" value="BCTRLSENSOR"/>
</dbReference>
<reference evidence="13 14" key="1">
    <citation type="submission" date="2020-08" db="EMBL/GenBank/DDBJ databases">
        <title>Genomic Encyclopedia of Type Strains, Phase III (KMG-III): the genomes of soil and plant-associated and newly described type strains.</title>
        <authorList>
            <person name="Whitman W."/>
        </authorList>
    </citation>
    <scope>NUCLEOTIDE SEQUENCE [LARGE SCALE GENOMIC DNA]</scope>
    <source>
        <strain evidence="13 14">CECT 7753</strain>
    </source>
</reference>
<keyword evidence="7 13" id="KW-0418">Kinase</keyword>
<feature type="modified residue" description="4-aspartylphosphate" evidence="10">
    <location>
        <position position="677"/>
    </location>
</feature>
<dbReference type="Gene3D" id="3.30.450.40">
    <property type="match status" value="1"/>
</dbReference>
<dbReference type="Pfam" id="PF00072">
    <property type="entry name" value="Response_reg"/>
    <property type="match status" value="2"/>
</dbReference>
<evidence type="ECO:0000259" key="12">
    <source>
        <dbReference type="PROSITE" id="PS50110"/>
    </source>
</evidence>
<feature type="domain" description="Response regulatory" evidence="12">
    <location>
        <begin position="1143"/>
        <end position="1259"/>
    </location>
</feature>
<keyword evidence="5" id="KW-0808">Transferase</keyword>
<keyword evidence="8" id="KW-0067">ATP-binding</keyword>
<evidence type="ECO:0000256" key="5">
    <source>
        <dbReference type="ARBA" id="ARBA00022679"/>
    </source>
</evidence>
<dbReference type="SUPFAM" id="SSF47384">
    <property type="entry name" value="Homodimeric domain of signal transducing histidine kinase"/>
    <property type="match status" value="2"/>
</dbReference>
<organism evidence="13 14">
    <name type="scientific">Pseudoduganella umbonata</name>
    <dbReference type="NCBI Taxonomy" id="864828"/>
    <lineage>
        <taxon>Bacteria</taxon>
        <taxon>Pseudomonadati</taxon>
        <taxon>Pseudomonadota</taxon>
        <taxon>Betaproteobacteria</taxon>
        <taxon>Burkholderiales</taxon>
        <taxon>Oxalobacteraceae</taxon>
        <taxon>Telluria group</taxon>
        <taxon>Pseudoduganella</taxon>
    </lineage>
</organism>
<dbReference type="CDD" id="cd16922">
    <property type="entry name" value="HATPase_EvgS-ArcB-TorS-like"/>
    <property type="match status" value="1"/>
</dbReference>
<dbReference type="CDD" id="cd00075">
    <property type="entry name" value="HATPase"/>
    <property type="match status" value="1"/>
</dbReference>
<dbReference type="PANTHER" id="PTHR43547:SF2">
    <property type="entry name" value="HYBRID SIGNAL TRANSDUCTION HISTIDINE KINASE C"/>
    <property type="match status" value="1"/>
</dbReference>
<dbReference type="InterPro" id="IPR013656">
    <property type="entry name" value="PAS_4"/>
</dbReference>
<dbReference type="Gene3D" id="3.30.450.20">
    <property type="entry name" value="PAS domain"/>
    <property type="match status" value="2"/>
</dbReference>
<dbReference type="Pfam" id="PF00512">
    <property type="entry name" value="HisKA"/>
    <property type="match status" value="2"/>
</dbReference>
<dbReference type="CDD" id="cd17574">
    <property type="entry name" value="REC_OmpR"/>
    <property type="match status" value="1"/>
</dbReference>
<dbReference type="SUPFAM" id="SSF55785">
    <property type="entry name" value="PYP-like sensor domain (PAS domain)"/>
    <property type="match status" value="1"/>
</dbReference>
<evidence type="ECO:0000313" key="13">
    <source>
        <dbReference type="EMBL" id="MBB3224813.1"/>
    </source>
</evidence>